<dbReference type="RefSeq" id="WP_070430301.1">
    <property type="nucleotide sequence ID" value="NZ_VYWO01000001.1"/>
</dbReference>
<feature type="transmembrane region" description="Helical" evidence="1">
    <location>
        <begin position="111"/>
        <end position="137"/>
    </location>
</feature>
<evidence type="ECO:0000313" key="2">
    <source>
        <dbReference type="EMBL" id="KAA9302171.1"/>
    </source>
</evidence>
<dbReference type="OrthoDB" id="9784844at2"/>
<dbReference type="AlphaFoldDB" id="A0A5N1GQ49"/>
<keyword evidence="1" id="KW-0472">Membrane</keyword>
<dbReference type="Pfam" id="PF06161">
    <property type="entry name" value="DUF975"/>
    <property type="match status" value="1"/>
</dbReference>
<protein>
    <submittedName>
        <fullName evidence="2">DUF975 family protein</fullName>
    </submittedName>
</protein>
<evidence type="ECO:0000256" key="1">
    <source>
        <dbReference type="SAM" id="Phobius"/>
    </source>
</evidence>
<keyword evidence="1" id="KW-1133">Transmembrane helix</keyword>
<comment type="caution">
    <text evidence="2">The sequence shown here is derived from an EMBL/GenBank/DDBJ whole genome shotgun (WGS) entry which is preliminary data.</text>
</comment>
<dbReference type="PANTHER" id="PTHR40076:SF1">
    <property type="entry name" value="MEMBRANE PROTEIN"/>
    <property type="match status" value="1"/>
</dbReference>
<dbReference type="Proteomes" id="UP000327148">
    <property type="component" value="Unassembled WGS sequence"/>
</dbReference>
<accession>A0A5N1GQ49</accession>
<sequence>MKLDLSNRTIRQHERAISHNNFWRILGDMVIAFIVILVVDYLIDQLLGLTNPEGFTVRVGLAPVLDFISTLASSLFSMGIMWGLVDLTRQGGPYDQGSLVKPYKEKLGRNILALLLLSLISFIPTFLVGILSGLGLISADALSMDAWQVSASFFAILVVAWIILSIILTWLDLSLALVAPLLGDHPDMGPWQVMKESFRLMKGNRWKLLGLILSYIWFPLLIIILGTVAFFYVAFFSSAQGANIFLAISLFFFVLLIAALLALYYGLRLNVARALFYTALVDKDKATSCFPG</sequence>
<keyword evidence="1" id="KW-0812">Transmembrane</keyword>
<feature type="transmembrane region" description="Helical" evidence="1">
    <location>
        <begin position="63"/>
        <end position="85"/>
    </location>
</feature>
<feature type="transmembrane region" description="Helical" evidence="1">
    <location>
        <begin position="21"/>
        <end position="43"/>
    </location>
</feature>
<reference evidence="2 3" key="1">
    <citation type="submission" date="2019-09" db="EMBL/GenBank/DDBJ databases">
        <title>Draft genome sequence assemblies of isolates from the urinary tract.</title>
        <authorList>
            <person name="Mores C.R."/>
            <person name="Putonti C."/>
            <person name="Wolfe A.J."/>
        </authorList>
    </citation>
    <scope>NUCLEOTIDE SEQUENCE [LARGE SCALE GENOMIC DNA]</scope>
    <source>
        <strain evidence="2 3">UMB623</strain>
    </source>
</reference>
<organism evidence="2 3">
    <name type="scientific">Aerococcus sanguinicola</name>
    <dbReference type="NCBI Taxonomy" id="119206"/>
    <lineage>
        <taxon>Bacteria</taxon>
        <taxon>Bacillati</taxon>
        <taxon>Bacillota</taxon>
        <taxon>Bacilli</taxon>
        <taxon>Lactobacillales</taxon>
        <taxon>Aerococcaceae</taxon>
        <taxon>Aerococcus</taxon>
    </lineage>
</organism>
<feature type="transmembrane region" description="Helical" evidence="1">
    <location>
        <begin position="149"/>
        <end position="171"/>
    </location>
</feature>
<feature type="transmembrane region" description="Helical" evidence="1">
    <location>
        <begin position="208"/>
        <end position="232"/>
    </location>
</feature>
<evidence type="ECO:0000313" key="3">
    <source>
        <dbReference type="Proteomes" id="UP000327148"/>
    </source>
</evidence>
<proteinExistence type="predicted"/>
<name>A0A5N1GQ49_9LACT</name>
<gene>
    <name evidence="2" type="ORF">F6I03_02870</name>
</gene>
<dbReference type="InterPro" id="IPR010380">
    <property type="entry name" value="DUF975"/>
</dbReference>
<dbReference type="PANTHER" id="PTHR40076">
    <property type="entry name" value="MEMBRANE PROTEIN-RELATED"/>
    <property type="match status" value="1"/>
</dbReference>
<dbReference type="EMBL" id="VYWO01000001">
    <property type="protein sequence ID" value="KAA9302171.1"/>
    <property type="molecule type" value="Genomic_DNA"/>
</dbReference>
<feature type="transmembrane region" description="Helical" evidence="1">
    <location>
        <begin position="244"/>
        <end position="267"/>
    </location>
</feature>